<comment type="similarity">
    <text evidence="1">Belongs to the ribosome association toxin RatA family.</text>
</comment>
<dbReference type="Pfam" id="PF03364">
    <property type="entry name" value="Polyketide_cyc"/>
    <property type="match status" value="1"/>
</dbReference>
<dbReference type="AlphaFoldDB" id="A0A518GV75"/>
<proteinExistence type="inferred from homology"/>
<accession>A0A518GV75</accession>
<dbReference type="CDD" id="cd07820">
    <property type="entry name" value="SRPBCC_3"/>
    <property type="match status" value="1"/>
</dbReference>
<sequence length="159" mass="18256">MKFVKESRIAAPPEEVFAFHESKGALQRLIPPWEEVRVEEQADSIRPGSRVVLVSRVGPMPMRWVAEHTEYEPPHRFADRQVSGPFARWYHVHHFLDDGRGGTILRDEVDYEPPMGLLGRLFGDHVIRHKLGKMFDFRHEATRKAVESGDFEPAGHAPP</sequence>
<evidence type="ECO:0000259" key="2">
    <source>
        <dbReference type="Pfam" id="PF03364"/>
    </source>
</evidence>
<name>A0A518GV75_9BACT</name>
<dbReference type="RefSeq" id="WP_145266618.1">
    <property type="nucleotide sequence ID" value="NZ_CP036426.1"/>
</dbReference>
<evidence type="ECO:0000313" key="3">
    <source>
        <dbReference type="EMBL" id="QDV32489.1"/>
    </source>
</evidence>
<evidence type="ECO:0000256" key="1">
    <source>
        <dbReference type="ARBA" id="ARBA00008918"/>
    </source>
</evidence>
<dbReference type="SUPFAM" id="SSF55961">
    <property type="entry name" value="Bet v1-like"/>
    <property type="match status" value="1"/>
</dbReference>
<reference evidence="3 4" key="1">
    <citation type="submission" date="2019-02" db="EMBL/GenBank/DDBJ databases">
        <title>Deep-cultivation of Planctomycetes and their phenomic and genomic characterization uncovers novel biology.</title>
        <authorList>
            <person name="Wiegand S."/>
            <person name="Jogler M."/>
            <person name="Boedeker C."/>
            <person name="Pinto D."/>
            <person name="Vollmers J."/>
            <person name="Rivas-Marin E."/>
            <person name="Kohn T."/>
            <person name="Peeters S.H."/>
            <person name="Heuer A."/>
            <person name="Rast P."/>
            <person name="Oberbeckmann S."/>
            <person name="Bunk B."/>
            <person name="Jeske O."/>
            <person name="Meyerdierks A."/>
            <person name="Storesund J.E."/>
            <person name="Kallscheuer N."/>
            <person name="Luecker S."/>
            <person name="Lage O.M."/>
            <person name="Pohl T."/>
            <person name="Merkel B.J."/>
            <person name="Hornburger P."/>
            <person name="Mueller R.-W."/>
            <person name="Bruemmer F."/>
            <person name="Labrenz M."/>
            <person name="Spormann A.M."/>
            <person name="Op den Camp H."/>
            <person name="Overmann J."/>
            <person name="Amann R."/>
            <person name="Jetten M.S.M."/>
            <person name="Mascher T."/>
            <person name="Medema M.H."/>
            <person name="Devos D.P."/>
            <person name="Kaster A.-K."/>
            <person name="Ovreas L."/>
            <person name="Rohde M."/>
            <person name="Galperin M.Y."/>
            <person name="Jogler C."/>
        </authorList>
    </citation>
    <scope>NUCLEOTIDE SEQUENCE [LARGE SCALE GENOMIC DNA]</scope>
    <source>
        <strain evidence="3 4">ElP</strain>
    </source>
</reference>
<dbReference type="Proteomes" id="UP000317835">
    <property type="component" value="Chromosome"/>
</dbReference>
<dbReference type="EMBL" id="CP036426">
    <property type="protein sequence ID" value="QDV32489.1"/>
    <property type="molecule type" value="Genomic_DNA"/>
</dbReference>
<organism evidence="3 4">
    <name type="scientific">Tautonia plasticadhaerens</name>
    <dbReference type="NCBI Taxonomy" id="2527974"/>
    <lineage>
        <taxon>Bacteria</taxon>
        <taxon>Pseudomonadati</taxon>
        <taxon>Planctomycetota</taxon>
        <taxon>Planctomycetia</taxon>
        <taxon>Isosphaerales</taxon>
        <taxon>Isosphaeraceae</taxon>
        <taxon>Tautonia</taxon>
    </lineage>
</organism>
<dbReference type="OrthoDB" id="9793552at2"/>
<protein>
    <submittedName>
        <fullName evidence="3">Polyketide cyclase / dehydrase and lipid transport</fullName>
    </submittedName>
</protein>
<dbReference type="InterPro" id="IPR023393">
    <property type="entry name" value="START-like_dom_sf"/>
</dbReference>
<dbReference type="KEGG" id="tpla:ElP_03220"/>
<feature type="domain" description="Coenzyme Q-binding protein COQ10 START" evidence="2">
    <location>
        <begin position="9"/>
        <end position="129"/>
    </location>
</feature>
<dbReference type="InterPro" id="IPR005031">
    <property type="entry name" value="COQ10_START"/>
</dbReference>
<gene>
    <name evidence="3" type="ORF">ElP_03220</name>
</gene>
<evidence type="ECO:0000313" key="4">
    <source>
        <dbReference type="Proteomes" id="UP000317835"/>
    </source>
</evidence>
<dbReference type="Gene3D" id="3.30.530.20">
    <property type="match status" value="1"/>
</dbReference>
<keyword evidence="4" id="KW-1185">Reference proteome</keyword>